<dbReference type="AlphaFoldDB" id="A0A7C4YIE3"/>
<dbReference type="PIRSF" id="PIRSF006593">
    <property type="entry name" value="UCP006593"/>
    <property type="match status" value="1"/>
</dbReference>
<name>A0A7C4YIE3_UNCW3</name>
<dbReference type="InterPro" id="IPR002791">
    <property type="entry name" value="ARMT1-like_metal-bd"/>
</dbReference>
<evidence type="ECO:0000259" key="1">
    <source>
        <dbReference type="Pfam" id="PF01937"/>
    </source>
</evidence>
<protein>
    <submittedName>
        <fullName evidence="2">DUF89 family protein</fullName>
    </submittedName>
</protein>
<feature type="domain" description="Damage-control phosphatase ARMT1-like metal-binding" evidence="1">
    <location>
        <begin position="7"/>
        <end position="272"/>
    </location>
</feature>
<comment type="caution">
    <text evidence="2">The sequence shown here is derived from an EMBL/GenBank/DDBJ whole genome shotgun (WGS) entry which is preliminary data.</text>
</comment>
<dbReference type="Gene3D" id="3.40.50.10880">
    <property type="entry name" value="Uncharacterised protein PF01937, DUF89, domain 3"/>
    <property type="match status" value="1"/>
</dbReference>
<dbReference type="Pfam" id="PF01937">
    <property type="entry name" value="ARMT1-like_dom"/>
    <property type="match status" value="1"/>
</dbReference>
<dbReference type="InterPro" id="IPR014444">
    <property type="entry name" value="PH1575-like"/>
</dbReference>
<dbReference type="SUPFAM" id="SSF111321">
    <property type="entry name" value="AF1104-like"/>
    <property type="match status" value="1"/>
</dbReference>
<dbReference type="InterPro" id="IPR036075">
    <property type="entry name" value="ARMT-1-like_metal-bd_sf"/>
</dbReference>
<accession>A0A7C4YIE3</accession>
<sequence>MKIKNICIPCALEFAYRTLKFIGKENDENIMKEILNEVKDIDYSLTPAHLGTIIFRKIKSITGIEDPYKEEKKKQNNIGKKVYNILKEIIKESENPFIDAIKISCVGNSIDLGATGIVNLNFQNIKEELNFILPEKSLKDFIRKIKSSKSILFITDNSGEIFFDKIFLEEIKDKKLYVSVKSGAIINDITIKEIEETGIQDFAEIIPTGTDSLGIIMEEVSDKFIKIFNSVDMVIAKGHANFETLLNQKKSYFILRAKCDYVSEILNVKKMDYFAGKI</sequence>
<evidence type="ECO:0000313" key="2">
    <source>
        <dbReference type="EMBL" id="HGW91929.1"/>
    </source>
</evidence>
<proteinExistence type="predicted"/>
<dbReference type="Gene3D" id="1.10.285.20">
    <property type="entry name" value="Uncharacterised protein PF01937, DUF89, domain 2"/>
    <property type="match status" value="1"/>
</dbReference>
<gene>
    <name evidence="2" type="ORF">ENV67_05245</name>
</gene>
<organism evidence="2">
    <name type="scientific">candidate division WOR-3 bacterium</name>
    <dbReference type="NCBI Taxonomy" id="2052148"/>
    <lineage>
        <taxon>Bacteria</taxon>
        <taxon>Bacteria division WOR-3</taxon>
    </lineage>
</organism>
<reference evidence="2" key="1">
    <citation type="journal article" date="2020" name="mSystems">
        <title>Genome- and Community-Level Interaction Insights into Carbon Utilization and Element Cycling Functions of Hydrothermarchaeota in Hydrothermal Sediment.</title>
        <authorList>
            <person name="Zhou Z."/>
            <person name="Liu Y."/>
            <person name="Xu W."/>
            <person name="Pan J."/>
            <person name="Luo Z.H."/>
            <person name="Li M."/>
        </authorList>
    </citation>
    <scope>NUCLEOTIDE SEQUENCE [LARGE SCALE GENOMIC DNA]</scope>
    <source>
        <strain evidence="2">SpSt-780</strain>
    </source>
</reference>
<dbReference type="EMBL" id="DTHG01000067">
    <property type="protein sequence ID" value="HGW91929.1"/>
    <property type="molecule type" value="Genomic_DNA"/>
</dbReference>